<evidence type="ECO:0000256" key="1">
    <source>
        <dbReference type="ARBA" id="ARBA00004123"/>
    </source>
</evidence>
<keyword evidence="9" id="KW-0539">Nucleus</keyword>
<evidence type="ECO:0000313" key="14">
    <source>
        <dbReference type="Proteomes" id="UP001460270"/>
    </source>
</evidence>
<evidence type="ECO:0000256" key="7">
    <source>
        <dbReference type="ARBA" id="ARBA00023125"/>
    </source>
</evidence>
<keyword evidence="5" id="KW-0862">Zinc</keyword>
<feature type="region of interest" description="Disordered" evidence="11">
    <location>
        <begin position="140"/>
        <end position="162"/>
    </location>
</feature>
<keyword evidence="3" id="KW-0677">Repeat</keyword>
<comment type="subcellular location">
    <subcellularLocation>
        <location evidence="1">Nucleus</location>
    </subcellularLocation>
</comment>
<feature type="compositionally biased region" description="Gly residues" evidence="11">
    <location>
        <begin position="142"/>
        <end position="151"/>
    </location>
</feature>
<keyword evidence="8" id="KW-0804">Transcription</keyword>
<dbReference type="InterPro" id="IPR036236">
    <property type="entry name" value="Znf_C2H2_sf"/>
</dbReference>
<dbReference type="Pfam" id="PF13912">
    <property type="entry name" value="zf-C2H2_6"/>
    <property type="match status" value="1"/>
</dbReference>
<dbReference type="Pfam" id="PF00096">
    <property type="entry name" value="zf-C2H2"/>
    <property type="match status" value="2"/>
</dbReference>
<sequence>MTITYLGASFLCTECGKSFYQKVNLHKHMQRHNKARPSAVLSAGLEKHKRMHTGIKPYACEICSARFFCKSSLKAHSIVHTKERPFSCPSCPQKFKVLQYLNGHMKKVHGAGDHRCPVCNRVFMSDGGLHLHMSKTMHVRGGAKGQEGGAEGANQRTKADVLESQKAAEAIINVKEEPLD</sequence>
<reference evidence="14" key="1">
    <citation type="submission" date="2024-04" db="EMBL/GenBank/DDBJ databases">
        <title>Salinicola lusitanus LLJ914,a marine bacterium isolated from the Okinawa Trough.</title>
        <authorList>
            <person name="Li J."/>
        </authorList>
    </citation>
    <scope>NUCLEOTIDE SEQUENCE [LARGE SCALE GENOMIC DNA]</scope>
</reference>
<name>A0AAW0PMW1_9GOBI</name>
<comment type="caution">
    <text evidence="13">The sequence shown here is derived from an EMBL/GenBank/DDBJ whole genome shotgun (WGS) entry which is preliminary data.</text>
</comment>
<dbReference type="SMART" id="SM00355">
    <property type="entry name" value="ZnF_C2H2"/>
    <property type="match status" value="4"/>
</dbReference>
<feature type="domain" description="C2H2-type" evidence="12">
    <location>
        <begin position="10"/>
        <end position="37"/>
    </location>
</feature>
<dbReference type="AlphaFoldDB" id="A0AAW0PMW1"/>
<protein>
    <recommendedName>
        <fullName evidence="12">C2H2-type domain-containing protein</fullName>
    </recommendedName>
</protein>
<accession>A0AAW0PMW1</accession>
<dbReference type="PROSITE" id="PS50157">
    <property type="entry name" value="ZINC_FINGER_C2H2_2"/>
    <property type="match status" value="4"/>
</dbReference>
<dbReference type="InterPro" id="IPR013087">
    <property type="entry name" value="Znf_C2H2_type"/>
</dbReference>
<organism evidence="13 14">
    <name type="scientific">Mugilogobius chulae</name>
    <name type="common">yellowstripe goby</name>
    <dbReference type="NCBI Taxonomy" id="88201"/>
    <lineage>
        <taxon>Eukaryota</taxon>
        <taxon>Metazoa</taxon>
        <taxon>Chordata</taxon>
        <taxon>Craniata</taxon>
        <taxon>Vertebrata</taxon>
        <taxon>Euteleostomi</taxon>
        <taxon>Actinopterygii</taxon>
        <taxon>Neopterygii</taxon>
        <taxon>Teleostei</taxon>
        <taxon>Neoteleostei</taxon>
        <taxon>Acanthomorphata</taxon>
        <taxon>Gobiaria</taxon>
        <taxon>Gobiiformes</taxon>
        <taxon>Gobioidei</taxon>
        <taxon>Gobiidae</taxon>
        <taxon>Gobionellinae</taxon>
        <taxon>Mugilogobius</taxon>
    </lineage>
</organism>
<proteinExistence type="predicted"/>
<dbReference type="GO" id="GO:0000981">
    <property type="term" value="F:DNA-binding transcription factor activity, RNA polymerase II-specific"/>
    <property type="evidence" value="ECO:0007669"/>
    <property type="project" value="TreeGrafter"/>
</dbReference>
<evidence type="ECO:0000259" key="12">
    <source>
        <dbReference type="PROSITE" id="PS50157"/>
    </source>
</evidence>
<keyword evidence="2" id="KW-0479">Metal-binding</keyword>
<evidence type="ECO:0000256" key="2">
    <source>
        <dbReference type="ARBA" id="ARBA00022723"/>
    </source>
</evidence>
<evidence type="ECO:0000256" key="11">
    <source>
        <dbReference type="SAM" id="MobiDB-lite"/>
    </source>
</evidence>
<dbReference type="FunFam" id="3.30.160.60:FF:000706">
    <property type="entry name" value="Zinc finger protein"/>
    <property type="match status" value="1"/>
</dbReference>
<dbReference type="PANTHER" id="PTHR24384:SF189">
    <property type="entry name" value="C2H2-TYPE DOMAIN-CONTAINING PROTEIN-RELATED"/>
    <property type="match status" value="1"/>
</dbReference>
<dbReference type="Gene3D" id="3.30.160.60">
    <property type="entry name" value="Classic Zinc Finger"/>
    <property type="match status" value="3"/>
</dbReference>
<dbReference type="GO" id="GO:0000978">
    <property type="term" value="F:RNA polymerase II cis-regulatory region sequence-specific DNA binding"/>
    <property type="evidence" value="ECO:0007669"/>
    <property type="project" value="TreeGrafter"/>
</dbReference>
<evidence type="ECO:0000256" key="5">
    <source>
        <dbReference type="ARBA" id="ARBA00022833"/>
    </source>
</evidence>
<keyword evidence="4 10" id="KW-0863">Zinc-finger</keyword>
<dbReference type="EMBL" id="JBBPFD010000003">
    <property type="protein sequence ID" value="KAK7933227.1"/>
    <property type="molecule type" value="Genomic_DNA"/>
</dbReference>
<evidence type="ECO:0000256" key="8">
    <source>
        <dbReference type="ARBA" id="ARBA00023163"/>
    </source>
</evidence>
<gene>
    <name evidence="13" type="ORF">WMY93_004123</name>
</gene>
<dbReference type="GO" id="GO:0008270">
    <property type="term" value="F:zinc ion binding"/>
    <property type="evidence" value="ECO:0007669"/>
    <property type="project" value="UniProtKB-KW"/>
</dbReference>
<dbReference type="InterPro" id="IPR050752">
    <property type="entry name" value="C2H2-ZF_domain"/>
</dbReference>
<dbReference type="FunFam" id="3.30.160.60:FF:000690">
    <property type="entry name" value="Zinc finger protein 354C"/>
    <property type="match status" value="1"/>
</dbReference>
<feature type="domain" description="C2H2-type" evidence="12">
    <location>
        <begin position="86"/>
        <end position="109"/>
    </location>
</feature>
<feature type="domain" description="C2H2-type" evidence="12">
    <location>
        <begin position="114"/>
        <end position="138"/>
    </location>
</feature>
<dbReference type="SUPFAM" id="SSF57667">
    <property type="entry name" value="beta-beta-alpha zinc fingers"/>
    <property type="match status" value="3"/>
</dbReference>
<evidence type="ECO:0000313" key="13">
    <source>
        <dbReference type="EMBL" id="KAK7933227.1"/>
    </source>
</evidence>
<keyword evidence="6" id="KW-0805">Transcription regulation</keyword>
<dbReference type="Proteomes" id="UP001460270">
    <property type="component" value="Unassembled WGS sequence"/>
</dbReference>
<evidence type="ECO:0000256" key="10">
    <source>
        <dbReference type="PROSITE-ProRule" id="PRU00042"/>
    </source>
</evidence>
<evidence type="ECO:0000256" key="9">
    <source>
        <dbReference type="ARBA" id="ARBA00023242"/>
    </source>
</evidence>
<evidence type="ECO:0000256" key="3">
    <source>
        <dbReference type="ARBA" id="ARBA00022737"/>
    </source>
</evidence>
<dbReference type="PANTHER" id="PTHR24384">
    <property type="entry name" value="FINGER PUTATIVE TRANSCRIPTION FACTOR FAMILY-RELATED"/>
    <property type="match status" value="1"/>
</dbReference>
<keyword evidence="14" id="KW-1185">Reference proteome</keyword>
<dbReference type="GO" id="GO:0005634">
    <property type="term" value="C:nucleus"/>
    <property type="evidence" value="ECO:0007669"/>
    <property type="project" value="UniProtKB-SubCell"/>
</dbReference>
<keyword evidence="7" id="KW-0238">DNA-binding</keyword>
<dbReference type="PROSITE" id="PS00028">
    <property type="entry name" value="ZINC_FINGER_C2H2_1"/>
    <property type="match status" value="4"/>
</dbReference>
<feature type="domain" description="C2H2-type" evidence="12">
    <location>
        <begin position="58"/>
        <end position="85"/>
    </location>
</feature>
<evidence type="ECO:0000256" key="6">
    <source>
        <dbReference type="ARBA" id="ARBA00023015"/>
    </source>
</evidence>
<evidence type="ECO:0000256" key="4">
    <source>
        <dbReference type="ARBA" id="ARBA00022771"/>
    </source>
</evidence>